<dbReference type="GeneID" id="93736668"/>
<gene>
    <name evidence="2" type="ORF">SYMBAF_02360</name>
    <name evidence="3" type="ORF">SYMBAF_09190</name>
</gene>
<dbReference type="Proteomes" id="UP000042738">
    <property type="component" value="Chromosome"/>
</dbReference>
<evidence type="ECO:0000256" key="1">
    <source>
        <dbReference type="SAM" id="Phobius"/>
    </source>
</evidence>
<protein>
    <submittedName>
        <fullName evidence="2">Uncharacterized protein</fullName>
    </submittedName>
</protein>
<evidence type="ECO:0000313" key="2">
    <source>
        <dbReference type="EMBL" id="QLH62014.1"/>
    </source>
</evidence>
<keyword evidence="1" id="KW-0472">Membrane</keyword>
<feature type="transmembrane region" description="Helical" evidence="1">
    <location>
        <begin position="48"/>
        <end position="69"/>
    </location>
</feature>
<dbReference type="EMBL" id="CP050855">
    <property type="protein sequence ID" value="QLH62014.1"/>
    <property type="molecule type" value="Genomic_DNA"/>
</dbReference>
<dbReference type="STRING" id="138074.SYMBAF_180110"/>
<organism evidence="2 4">
    <name type="scientific">Serratia symbiotica</name>
    <dbReference type="NCBI Taxonomy" id="138074"/>
    <lineage>
        <taxon>Bacteria</taxon>
        <taxon>Pseudomonadati</taxon>
        <taxon>Pseudomonadota</taxon>
        <taxon>Gammaproteobacteria</taxon>
        <taxon>Enterobacterales</taxon>
        <taxon>Yersiniaceae</taxon>
        <taxon>Serratia</taxon>
    </lineage>
</organism>
<reference evidence="2 4" key="1">
    <citation type="journal article" date="2014" name="Genome Announc.">
        <title>Whole-Genome Sequence of Serratia symbiotica Strain CWBI-2.3T, a Free-Living Symbiont of the Black Bean Aphid Aphis fabae.</title>
        <authorList>
            <person name="Foray V."/>
            <person name="Grigorescu A.S."/>
            <person name="Sabri A."/>
            <person name="Haubruge E."/>
            <person name="Lognay G."/>
            <person name="Francis F."/>
            <person name="Fauconnier M.L."/>
            <person name="Hance T."/>
            <person name="Thonart P."/>
        </authorList>
    </citation>
    <scope>NUCLEOTIDE SEQUENCE [LARGE SCALE GENOMIC DNA]</scope>
    <source>
        <strain evidence="2">CWBI-2.3</strain>
    </source>
</reference>
<keyword evidence="1" id="KW-1133">Transmembrane helix</keyword>
<evidence type="ECO:0000313" key="4">
    <source>
        <dbReference type="Proteomes" id="UP000042738"/>
    </source>
</evidence>
<dbReference type="RefSeq" id="WP_040264712.1">
    <property type="nucleotide sequence ID" value="NZ_CAXKXZ010000049.1"/>
</dbReference>
<dbReference type="EMBL" id="CP050855">
    <property type="protein sequence ID" value="QLH63064.1"/>
    <property type="molecule type" value="Genomic_DNA"/>
</dbReference>
<reference evidence="2" key="2">
    <citation type="submission" date="2014-06" db="EMBL/GenBank/DDBJ databases">
        <authorList>
            <person name="Foray V.V."/>
        </authorList>
    </citation>
    <scope>NUCLEOTIDE SEQUENCE</scope>
    <source>
        <strain evidence="2">CWBI-2.3</strain>
    </source>
</reference>
<sequence>MARKHSTRRTRCNRIAPELAELRKISTQLDSIELRLDTMQNAAVKSGAIAGAAAGAVTGGIVAAGLAMIKARLGF</sequence>
<name>A0A068Z504_9GAMM</name>
<reference evidence="2" key="3">
    <citation type="submission" date="2020-04" db="EMBL/GenBank/DDBJ databases">
        <title>Genomic Insight into Nascent Stage of Mutualistic Insect Bacterial Symbioses through the Bacterial Symbiont Serratia symbiotica.</title>
        <authorList>
            <person name="Renoz F."/>
            <person name="Foray V."/>
            <person name="Ambroise J."/>
            <person name="Baa-Puyoulet P."/>
            <person name="Bearzatto B."/>
            <person name="Mendez G.L."/>
            <person name="Vanderpoorten A."/>
            <person name="Mahillon J."/>
            <person name="Gala J.-L."/>
            <person name="Calevro F."/>
            <person name="Hance T."/>
        </authorList>
    </citation>
    <scope>NUCLEOTIDE SEQUENCE</scope>
    <source>
        <strain evidence="2">CWBI-2.3</strain>
    </source>
</reference>
<evidence type="ECO:0000313" key="3">
    <source>
        <dbReference type="EMBL" id="QLH63064.1"/>
    </source>
</evidence>
<proteinExistence type="predicted"/>
<dbReference type="AlphaFoldDB" id="A0A068Z504"/>
<keyword evidence="1" id="KW-0812">Transmembrane</keyword>
<accession>A0A068Z504</accession>